<dbReference type="GeneID" id="28833958"/>
<sequence length="538" mass="57945">MSTHPTQTPLSTNTAPTQTTTTTTTTTQHAPNNGGLAQKAHSALAAVHGTGEAVRGHFNAAVDDAFGESKGVQKNARVENEGLNEIASGHFGTGTKVREGAVPGDGGKRGNEVPHPRRGRPQAPHRNLALLRPQTLPPLPRPNSSTAGPPILPNVFDTPPLSSPAIRSICADTVWDPSLVFTCNSSVGGIRNIRNSLLNCVRFTISAAASLVTPLIVVRNESYTAAIRTGITAPLSYMLSPSHFRDSLALSCPGLILHETLESAIAGAKNHDPLPLKPEYLQSKNLPRTGLASPETWNANFTTWLHERIPLRALPATKIVHLSRTYLAYPTYSDGVNFAHHFGSILKFRDDVRVLATSVLRGLAERYGYKGVPDFFFGAHLRTERDAKLGWPGGDWVYSRYETQAALLLSAASNASLPLIYVASGDQDEVAKLSAEAAAKNMTVTTKFDVLGKEEVERMDKMSWDQQGMVDFLVMTRASVFGGVGHSSFAWNVALGRHVVGGESGEGHLKGPQALNDKLSQVYGKPGEYPEYPSTLWP</sequence>
<proteinExistence type="predicted"/>
<evidence type="ECO:0000256" key="1">
    <source>
        <dbReference type="ARBA" id="ARBA00022679"/>
    </source>
</evidence>
<evidence type="ECO:0000313" key="5">
    <source>
        <dbReference type="EMBL" id="OBU01651.1"/>
    </source>
</evidence>
<feature type="compositionally biased region" description="Basic and acidic residues" evidence="4">
    <location>
        <begin position="106"/>
        <end position="115"/>
    </location>
</feature>
<dbReference type="Proteomes" id="UP000091956">
    <property type="component" value="Unassembled WGS sequence"/>
</dbReference>
<keyword evidence="3" id="KW-0119">Carbohydrate metabolism</keyword>
<feature type="compositionally biased region" description="Low complexity" evidence="4">
    <location>
        <begin position="12"/>
        <end position="32"/>
    </location>
</feature>
<dbReference type="GO" id="GO:0016740">
    <property type="term" value="F:transferase activity"/>
    <property type="evidence" value="ECO:0007669"/>
    <property type="project" value="UniProtKB-KW"/>
</dbReference>
<keyword evidence="1" id="KW-0808">Transferase</keyword>
<dbReference type="Gene3D" id="3.40.50.11350">
    <property type="match status" value="1"/>
</dbReference>
<dbReference type="CDD" id="cd11296">
    <property type="entry name" value="O-FucT_like"/>
    <property type="match status" value="1"/>
</dbReference>
<protein>
    <recommendedName>
        <fullName evidence="7">Alternative oxidase</fullName>
    </recommendedName>
</protein>
<evidence type="ECO:0008006" key="7">
    <source>
        <dbReference type="Google" id="ProtNLM"/>
    </source>
</evidence>
<evidence type="ECO:0000256" key="2">
    <source>
        <dbReference type="ARBA" id="ARBA00023253"/>
    </source>
</evidence>
<dbReference type="InterPro" id="IPR019378">
    <property type="entry name" value="GDP-Fuc_O-FucTrfase"/>
</dbReference>
<organism evidence="5 6">
    <name type="scientific">Pseudogymnoascus verrucosus</name>
    <dbReference type="NCBI Taxonomy" id="342668"/>
    <lineage>
        <taxon>Eukaryota</taxon>
        <taxon>Fungi</taxon>
        <taxon>Dikarya</taxon>
        <taxon>Ascomycota</taxon>
        <taxon>Pezizomycotina</taxon>
        <taxon>Leotiomycetes</taxon>
        <taxon>Thelebolales</taxon>
        <taxon>Thelebolaceae</taxon>
        <taxon>Pseudogymnoascus</taxon>
    </lineage>
</organism>
<feature type="region of interest" description="Disordered" evidence="4">
    <location>
        <begin position="87"/>
        <end position="127"/>
    </location>
</feature>
<keyword evidence="6" id="KW-1185">Reference proteome</keyword>
<dbReference type="GO" id="GO:0006004">
    <property type="term" value="P:fucose metabolic process"/>
    <property type="evidence" value="ECO:0007669"/>
    <property type="project" value="UniProtKB-KW"/>
</dbReference>
<evidence type="ECO:0000256" key="4">
    <source>
        <dbReference type="SAM" id="MobiDB-lite"/>
    </source>
</evidence>
<feature type="region of interest" description="Disordered" evidence="4">
    <location>
        <begin position="1"/>
        <end position="35"/>
    </location>
</feature>
<reference evidence="6" key="2">
    <citation type="journal article" date="2018" name="Nat. Commun.">
        <title>Extreme sensitivity to ultraviolet light in the fungal pathogen causing white-nose syndrome of bats.</title>
        <authorList>
            <person name="Palmer J.M."/>
            <person name="Drees K.P."/>
            <person name="Foster J.T."/>
            <person name="Lindner D.L."/>
        </authorList>
    </citation>
    <scope>NUCLEOTIDE SEQUENCE [LARGE SCALE GENOMIC DNA]</scope>
    <source>
        <strain evidence="6">UAMH 10579</strain>
    </source>
</reference>
<feature type="compositionally biased region" description="Polar residues" evidence="4">
    <location>
        <begin position="1"/>
        <end position="11"/>
    </location>
</feature>
<accession>A0A2P2SXS5</accession>
<reference evidence="5 6" key="1">
    <citation type="submission" date="2016-03" db="EMBL/GenBank/DDBJ databases">
        <title>Comparative genomics of Pseudogymnoascus destructans, the fungus causing white-nose syndrome of bats.</title>
        <authorList>
            <person name="Palmer J.M."/>
            <person name="Drees K.P."/>
            <person name="Foster J.T."/>
            <person name="Lindner D.L."/>
        </authorList>
    </citation>
    <scope>NUCLEOTIDE SEQUENCE [LARGE SCALE GENOMIC DNA]</scope>
    <source>
        <strain evidence="5 6">UAMH 10579</strain>
    </source>
</reference>
<dbReference type="AlphaFoldDB" id="A0A2P2SXS5"/>
<dbReference type="RefSeq" id="XP_018135383.1">
    <property type="nucleotide sequence ID" value="XM_018270100.2"/>
</dbReference>
<dbReference type="EMBL" id="KV460206">
    <property type="protein sequence ID" value="OBU01651.1"/>
    <property type="molecule type" value="Genomic_DNA"/>
</dbReference>
<name>A0A2P2SXS5_9PEZI</name>
<evidence type="ECO:0000256" key="3">
    <source>
        <dbReference type="ARBA" id="ARBA00023277"/>
    </source>
</evidence>
<dbReference type="OrthoDB" id="20368at2759"/>
<evidence type="ECO:0000313" key="6">
    <source>
        <dbReference type="Proteomes" id="UP000091956"/>
    </source>
</evidence>
<keyword evidence="2" id="KW-0294">Fucose metabolism</keyword>
<gene>
    <name evidence="5" type="ORF">VE01_00572</name>
</gene>
<dbReference type="Pfam" id="PF10250">
    <property type="entry name" value="O-FucT"/>
    <property type="match status" value="1"/>
</dbReference>